<dbReference type="CDD" id="cd05233">
    <property type="entry name" value="SDR_c"/>
    <property type="match status" value="1"/>
</dbReference>
<gene>
    <name evidence="1" type="ORF">HPP92_023386</name>
</gene>
<keyword evidence="2" id="KW-1185">Reference proteome</keyword>
<dbReference type="OrthoDB" id="185373at2759"/>
<protein>
    <submittedName>
        <fullName evidence="1">Uncharacterized protein</fullName>
    </submittedName>
</protein>
<accession>A0A835UCT0</accession>
<evidence type="ECO:0000313" key="2">
    <source>
        <dbReference type="Proteomes" id="UP000636800"/>
    </source>
</evidence>
<sequence length="297" mass="33129">MREKSFYYFRIFPSFALLPLPTEVEAFSVIAMEKSSKRVLLSANGDEVSKGIVNHLANIGCRLVVMGDENELRPMVEDITSSLKGANPIEVLGLNMEEEMEAVFDEAVSRAWKLLGNVDAFINCYLFEGKIQDPLLTTEDEHKKIVRINVMATWFLLQAVAKRMRDAKFGGSIVFLTSILGAERGLYPGSAAFGMCMGAVQQLVRLAAMEIGKHNIRVNSIARGLHLGDKFPLSVGKERAEKLTDTVIPLQRWLDPERDIASTVVYLIGDESRYMTGTTIFVDGGQSIVRPRMRSFM</sequence>
<dbReference type="AlphaFoldDB" id="A0A835UCT0"/>
<dbReference type="PANTHER" id="PTHR44375">
    <property type="entry name" value="BETA-KETOACYL-ACP REDUCTASE-LIKE PROTEIN-RELATED"/>
    <property type="match status" value="1"/>
</dbReference>
<dbReference type="Gene3D" id="3.40.50.720">
    <property type="entry name" value="NAD(P)-binding Rossmann-like Domain"/>
    <property type="match status" value="1"/>
</dbReference>
<dbReference type="InterPro" id="IPR036291">
    <property type="entry name" value="NAD(P)-bd_dom_sf"/>
</dbReference>
<proteinExistence type="predicted"/>
<reference evidence="1 2" key="1">
    <citation type="journal article" date="2020" name="Nat. Food">
        <title>A phased Vanilla planifolia genome enables genetic improvement of flavour and production.</title>
        <authorList>
            <person name="Hasing T."/>
            <person name="Tang H."/>
            <person name="Brym M."/>
            <person name="Khazi F."/>
            <person name="Huang T."/>
            <person name="Chambers A.H."/>
        </authorList>
    </citation>
    <scope>NUCLEOTIDE SEQUENCE [LARGE SCALE GENOMIC DNA]</scope>
    <source>
        <tissue evidence="1">Leaf</tissue>
    </source>
</reference>
<dbReference type="InterPro" id="IPR002347">
    <property type="entry name" value="SDR_fam"/>
</dbReference>
<comment type="caution">
    <text evidence="1">The sequence shown here is derived from an EMBL/GenBank/DDBJ whole genome shotgun (WGS) entry which is preliminary data.</text>
</comment>
<dbReference type="SUPFAM" id="SSF51735">
    <property type="entry name" value="NAD(P)-binding Rossmann-fold domains"/>
    <property type="match status" value="1"/>
</dbReference>
<name>A0A835UCT0_VANPL</name>
<dbReference type="Proteomes" id="UP000636800">
    <property type="component" value="Chromosome 12"/>
</dbReference>
<dbReference type="PANTHER" id="PTHR44375:SF6">
    <property type="entry name" value="F28J7.36 PROTEIN"/>
    <property type="match status" value="1"/>
</dbReference>
<evidence type="ECO:0000313" key="1">
    <source>
        <dbReference type="EMBL" id="KAG0458229.1"/>
    </source>
</evidence>
<dbReference type="Pfam" id="PF13561">
    <property type="entry name" value="adh_short_C2"/>
    <property type="match status" value="1"/>
</dbReference>
<organism evidence="1 2">
    <name type="scientific">Vanilla planifolia</name>
    <name type="common">Vanilla</name>
    <dbReference type="NCBI Taxonomy" id="51239"/>
    <lineage>
        <taxon>Eukaryota</taxon>
        <taxon>Viridiplantae</taxon>
        <taxon>Streptophyta</taxon>
        <taxon>Embryophyta</taxon>
        <taxon>Tracheophyta</taxon>
        <taxon>Spermatophyta</taxon>
        <taxon>Magnoliopsida</taxon>
        <taxon>Liliopsida</taxon>
        <taxon>Asparagales</taxon>
        <taxon>Orchidaceae</taxon>
        <taxon>Vanilloideae</taxon>
        <taxon>Vanilleae</taxon>
        <taxon>Vanilla</taxon>
    </lineage>
</organism>
<dbReference type="EMBL" id="JADCNL010000012">
    <property type="protein sequence ID" value="KAG0458229.1"/>
    <property type="molecule type" value="Genomic_DNA"/>
</dbReference>